<organism evidence="1 2">
    <name type="scientific">Natronocella acetinitrilica</name>
    <dbReference type="NCBI Taxonomy" id="414046"/>
    <lineage>
        <taxon>Bacteria</taxon>
        <taxon>Pseudomonadati</taxon>
        <taxon>Pseudomonadota</taxon>
        <taxon>Gammaproteobacteria</taxon>
        <taxon>Chromatiales</taxon>
        <taxon>Ectothiorhodospiraceae</taxon>
        <taxon>Natronocella</taxon>
    </lineage>
</organism>
<evidence type="ECO:0000313" key="1">
    <source>
        <dbReference type="EMBL" id="MCP1674441.1"/>
    </source>
</evidence>
<reference evidence="1" key="1">
    <citation type="submission" date="2022-03" db="EMBL/GenBank/DDBJ databases">
        <title>Genomic Encyclopedia of Type Strains, Phase III (KMG-III): the genomes of soil and plant-associated and newly described type strains.</title>
        <authorList>
            <person name="Whitman W."/>
        </authorList>
    </citation>
    <scope>NUCLEOTIDE SEQUENCE</scope>
    <source>
        <strain evidence="1">ANL 6-2</strain>
    </source>
</reference>
<comment type="caution">
    <text evidence="1">The sequence shown here is derived from an EMBL/GenBank/DDBJ whole genome shotgun (WGS) entry which is preliminary data.</text>
</comment>
<sequence>MADADFRTRLAEADAMVQVAIEELQALVHAEVRGCSHESLFDHDGHGMPWGRDRLTCLHCGVSVEAGIGGSLSTPLISLSGANLVSRTSRPVRVLLRLTPEVCWALRFPRRFAPDYLSQVLAETPWGADEVLAADAGGYALEGAPYASHDDWRAAVYSD</sequence>
<keyword evidence="2" id="KW-1185">Reference proteome</keyword>
<name>A0AAE3G469_9GAMM</name>
<dbReference type="RefSeq" id="WP_253476422.1">
    <property type="nucleotide sequence ID" value="NZ_JALJXV010000003.1"/>
</dbReference>
<protein>
    <submittedName>
        <fullName evidence="1">Uncharacterized protein</fullName>
    </submittedName>
</protein>
<accession>A0AAE3G469</accession>
<proteinExistence type="predicted"/>
<gene>
    <name evidence="1" type="ORF">J2T57_001543</name>
</gene>
<evidence type="ECO:0000313" key="2">
    <source>
        <dbReference type="Proteomes" id="UP001205843"/>
    </source>
</evidence>
<dbReference type="EMBL" id="JALJXV010000003">
    <property type="protein sequence ID" value="MCP1674441.1"/>
    <property type="molecule type" value="Genomic_DNA"/>
</dbReference>
<dbReference type="Proteomes" id="UP001205843">
    <property type="component" value="Unassembled WGS sequence"/>
</dbReference>
<dbReference type="AlphaFoldDB" id="A0AAE3G469"/>